<evidence type="ECO:0000313" key="3">
    <source>
        <dbReference type="Proteomes" id="UP001627154"/>
    </source>
</evidence>
<proteinExistence type="predicted"/>
<comment type="caution">
    <text evidence="2">The sequence shown here is derived from an EMBL/GenBank/DDBJ whole genome shotgun (WGS) entry which is preliminary data.</text>
</comment>
<evidence type="ECO:0000256" key="1">
    <source>
        <dbReference type="SAM" id="MobiDB-lite"/>
    </source>
</evidence>
<protein>
    <submittedName>
        <fullName evidence="2">Uncharacterized protein</fullName>
    </submittedName>
</protein>
<dbReference type="EMBL" id="JBJJXI010000121">
    <property type="protein sequence ID" value="KAL3390092.1"/>
    <property type="molecule type" value="Genomic_DNA"/>
</dbReference>
<organism evidence="2 3">
    <name type="scientific">Trichogramma kaykai</name>
    <dbReference type="NCBI Taxonomy" id="54128"/>
    <lineage>
        <taxon>Eukaryota</taxon>
        <taxon>Metazoa</taxon>
        <taxon>Ecdysozoa</taxon>
        <taxon>Arthropoda</taxon>
        <taxon>Hexapoda</taxon>
        <taxon>Insecta</taxon>
        <taxon>Pterygota</taxon>
        <taxon>Neoptera</taxon>
        <taxon>Endopterygota</taxon>
        <taxon>Hymenoptera</taxon>
        <taxon>Apocrita</taxon>
        <taxon>Proctotrupomorpha</taxon>
        <taxon>Chalcidoidea</taxon>
        <taxon>Trichogrammatidae</taxon>
        <taxon>Trichogramma</taxon>
    </lineage>
</organism>
<evidence type="ECO:0000313" key="2">
    <source>
        <dbReference type="EMBL" id="KAL3390092.1"/>
    </source>
</evidence>
<keyword evidence="3" id="KW-1185">Reference proteome</keyword>
<accession>A0ABD2WAW1</accession>
<feature type="region of interest" description="Disordered" evidence="1">
    <location>
        <begin position="23"/>
        <end position="46"/>
    </location>
</feature>
<feature type="compositionally biased region" description="Low complexity" evidence="1">
    <location>
        <begin position="32"/>
        <end position="46"/>
    </location>
</feature>
<dbReference type="Proteomes" id="UP001627154">
    <property type="component" value="Unassembled WGS sequence"/>
</dbReference>
<gene>
    <name evidence="2" type="ORF">TKK_014913</name>
</gene>
<name>A0ABD2WAW1_9HYME</name>
<dbReference type="AlphaFoldDB" id="A0ABD2WAW1"/>
<reference evidence="2 3" key="1">
    <citation type="journal article" date="2024" name="bioRxiv">
        <title>A reference genome for Trichogramma kaykai: A tiny desert-dwelling parasitoid wasp with competing sex-ratio distorters.</title>
        <authorList>
            <person name="Culotta J."/>
            <person name="Lindsey A.R."/>
        </authorList>
    </citation>
    <scope>NUCLEOTIDE SEQUENCE [LARGE SCALE GENOMIC DNA]</scope>
    <source>
        <strain evidence="2 3">KSX58</strain>
    </source>
</reference>
<sequence>MSPLDVDVKSPTDSVESDLLVTPDMLDDQQQHHYQQQQQQHQQQQQILCSVNKRKRQLQNDDQETDLNLRKLPLLAGNNNDVSFVLEEHSHGEQRLHDDADDQRLKDDCDGGGCCAGEACARHARTIEKYVESPEHVASHDAV</sequence>